<organism evidence="2 3">
    <name type="scientific">Vibrio kanaloae</name>
    <dbReference type="NCBI Taxonomy" id="170673"/>
    <lineage>
        <taxon>Bacteria</taxon>
        <taxon>Pseudomonadati</taxon>
        <taxon>Pseudomonadota</taxon>
        <taxon>Gammaproteobacteria</taxon>
        <taxon>Vibrionales</taxon>
        <taxon>Vibrionaceae</taxon>
        <taxon>Vibrio</taxon>
    </lineage>
</organism>
<proteinExistence type="predicted"/>
<dbReference type="AlphaFoldDB" id="A0A4U1ZCC8"/>
<dbReference type="SUPFAM" id="SSF54292">
    <property type="entry name" value="2Fe-2S ferredoxin-like"/>
    <property type="match status" value="1"/>
</dbReference>
<evidence type="ECO:0000313" key="2">
    <source>
        <dbReference type="EMBL" id="TKF32285.1"/>
    </source>
</evidence>
<evidence type="ECO:0000313" key="3">
    <source>
        <dbReference type="Proteomes" id="UP000307574"/>
    </source>
</evidence>
<sequence length="98" mass="11050">MKTDSRFQRLASDKEKASIQFEWEGQYYMAYDGDTIAAALLAATVDHTRTTPQSGSPRAPFCMMGSCFECRVEIDGEPNVQACMNLIKDGMKIRRQTM</sequence>
<dbReference type="GO" id="GO:0016491">
    <property type="term" value="F:oxidoreductase activity"/>
    <property type="evidence" value="ECO:0007669"/>
    <property type="project" value="UniProtKB-KW"/>
</dbReference>
<protein>
    <submittedName>
        <fullName evidence="2">(2Fe-2S)-binding protein</fullName>
    </submittedName>
</protein>
<dbReference type="GO" id="GO:0051536">
    <property type="term" value="F:iron-sulfur cluster binding"/>
    <property type="evidence" value="ECO:0007669"/>
    <property type="project" value="InterPro"/>
</dbReference>
<dbReference type="RefSeq" id="WP_136980206.1">
    <property type="nucleotide sequence ID" value="NZ_SYUV01000029.1"/>
</dbReference>
<dbReference type="InterPro" id="IPR042204">
    <property type="entry name" value="2Fe-2S-bd_N"/>
</dbReference>
<keyword evidence="1" id="KW-0560">Oxidoreductase</keyword>
<dbReference type="InterPro" id="IPR036010">
    <property type="entry name" value="2Fe-2S_ferredoxin-like_sf"/>
</dbReference>
<dbReference type="Gene3D" id="3.10.20.440">
    <property type="entry name" value="2Fe-2S iron-sulphur cluster binding domain, sarcosine oxidase, alpha subunit, N-terminal domain"/>
    <property type="match status" value="1"/>
</dbReference>
<accession>A0A4U1ZCC8</accession>
<reference evidence="2 3" key="1">
    <citation type="submission" date="2019-04" db="EMBL/GenBank/DDBJ databases">
        <title>A reverse ecology approach based on a biological definition of microbial populations.</title>
        <authorList>
            <person name="Arevalo P."/>
            <person name="Vaninsberghe D."/>
            <person name="Elsherbini J."/>
            <person name="Gore J."/>
            <person name="Polz M."/>
        </authorList>
    </citation>
    <scope>NUCLEOTIDE SEQUENCE [LARGE SCALE GENOMIC DNA]</scope>
    <source>
        <strain evidence="2 3">10N.261.46.F4</strain>
    </source>
</reference>
<dbReference type="Proteomes" id="UP000307574">
    <property type="component" value="Unassembled WGS sequence"/>
</dbReference>
<evidence type="ECO:0000256" key="1">
    <source>
        <dbReference type="ARBA" id="ARBA00023002"/>
    </source>
</evidence>
<dbReference type="Pfam" id="PF13510">
    <property type="entry name" value="Fer2_4"/>
    <property type="match status" value="1"/>
</dbReference>
<gene>
    <name evidence="2" type="ORF">FCV50_10000</name>
</gene>
<name>A0A4U1ZCC8_9VIBR</name>
<dbReference type="EMBL" id="SYUV01000029">
    <property type="protein sequence ID" value="TKF32285.1"/>
    <property type="molecule type" value="Genomic_DNA"/>
</dbReference>
<comment type="caution">
    <text evidence="2">The sequence shown here is derived from an EMBL/GenBank/DDBJ whole genome shotgun (WGS) entry which is preliminary data.</text>
</comment>